<comment type="caution">
    <text evidence="6">Lacks conserved residue(s) required for the propagation of feature annotation.</text>
</comment>
<evidence type="ECO:0000256" key="3">
    <source>
        <dbReference type="ARBA" id="ARBA00022801"/>
    </source>
</evidence>
<keyword evidence="3 6" id="KW-0378">Hydrolase</keyword>
<dbReference type="SMART" id="SM00235">
    <property type="entry name" value="ZnMc"/>
    <property type="match status" value="1"/>
</dbReference>
<feature type="chain" id="PRO_5011818159" description="Metalloendopeptidase" evidence="7">
    <location>
        <begin position="19"/>
        <end position="278"/>
    </location>
</feature>
<dbReference type="EC" id="3.4.24.-" evidence="7"/>
<keyword evidence="7" id="KW-0732">Signal</keyword>
<dbReference type="Proteomes" id="UP000183832">
    <property type="component" value="Unassembled WGS sequence"/>
</dbReference>
<dbReference type="OrthoDB" id="291007at2759"/>
<dbReference type="GO" id="GO:0008270">
    <property type="term" value="F:zinc ion binding"/>
    <property type="evidence" value="ECO:0007669"/>
    <property type="project" value="UniProtKB-UniRule"/>
</dbReference>
<evidence type="ECO:0000256" key="8">
    <source>
        <dbReference type="SAM" id="MobiDB-lite"/>
    </source>
</evidence>
<feature type="binding site" evidence="6">
    <location>
        <position position="167"/>
    </location>
    <ligand>
        <name>Zn(2+)</name>
        <dbReference type="ChEBI" id="CHEBI:29105"/>
        <note>catalytic</note>
    </ligand>
</feature>
<feature type="binding site" evidence="6">
    <location>
        <position position="173"/>
    </location>
    <ligand>
        <name>Zn(2+)</name>
        <dbReference type="ChEBI" id="CHEBI:29105"/>
        <note>catalytic</note>
    </ligand>
</feature>
<dbReference type="PROSITE" id="PS51864">
    <property type="entry name" value="ASTACIN"/>
    <property type="match status" value="1"/>
</dbReference>
<keyword evidence="2 6" id="KW-0479">Metal-binding</keyword>
<proteinExistence type="predicted"/>
<dbReference type="STRING" id="568069.A0A1J1HR84"/>
<evidence type="ECO:0000256" key="2">
    <source>
        <dbReference type="ARBA" id="ARBA00022723"/>
    </source>
</evidence>
<evidence type="ECO:0000259" key="9">
    <source>
        <dbReference type="PROSITE" id="PS51864"/>
    </source>
</evidence>
<feature type="signal peptide" evidence="7">
    <location>
        <begin position="1"/>
        <end position="18"/>
    </location>
</feature>
<organism evidence="10 11">
    <name type="scientific">Clunio marinus</name>
    <dbReference type="NCBI Taxonomy" id="568069"/>
    <lineage>
        <taxon>Eukaryota</taxon>
        <taxon>Metazoa</taxon>
        <taxon>Ecdysozoa</taxon>
        <taxon>Arthropoda</taxon>
        <taxon>Hexapoda</taxon>
        <taxon>Insecta</taxon>
        <taxon>Pterygota</taxon>
        <taxon>Neoptera</taxon>
        <taxon>Endopterygota</taxon>
        <taxon>Diptera</taxon>
        <taxon>Nematocera</taxon>
        <taxon>Chironomoidea</taxon>
        <taxon>Chironomidae</taxon>
        <taxon>Clunio</taxon>
    </lineage>
</organism>
<comment type="cofactor">
    <cofactor evidence="6 7">
        <name>Zn(2+)</name>
        <dbReference type="ChEBI" id="CHEBI:29105"/>
    </cofactor>
    <text evidence="6 7">Binds 1 zinc ion per subunit.</text>
</comment>
<name>A0A1J1HR84_9DIPT</name>
<dbReference type="InterPro" id="IPR034035">
    <property type="entry name" value="Astacin-like_dom"/>
</dbReference>
<dbReference type="SUPFAM" id="SSF55486">
    <property type="entry name" value="Metalloproteases ('zincins'), catalytic domain"/>
    <property type="match status" value="1"/>
</dbReference>
<reference evidence="10 11" key="1">
    <citation type="submission" date="2015-04" db="EMBL/GenBank/DDBJ databases">
        <authorList>
            <person name="Syromyatnikov M.Y."/>
            <person name="Popov V.N."/>
        </authorList>
    </citation>
    <scope>NUCLEOTIDE SEQUENCE [LARGE SCALE GENOMIC DNA]</scope>
</reference>
<dbReference type="PANTHER" id="PTHR10127">
    <property type="entry name" value="DISCOIDIN, CUB, EGF, LAMININ , AND ZINC METALLOPROTEASE DOMAIN CONTAINING"/>
    <property type="match status" value="1"/>
</dbReference>
<evidence type="ECO:0000256" key="6">
    <source>
        <dbReference type="PROSITE-ProRule" id="PRU01211"/>
    </source>
</evidence>
<dbReference type="Gene3D" id="3.40.390.10">
    <property type="entry name" value="Collagenase (Catalytic Domain)"/>
    <property type="match status" value="1"/>
</dbReference>
<feature type="binding site" evidence="6">
    <location>
        <position position="163"/>
    </location>
    <ligand>
        <name>Zn(2+)</name>
        <dbReference type="ChEBI" id="CHEBI:29105"/>
        <note>catalytic</note>
    </ligand>
</feature>
<accession>A0A1J1HR84</accession>
<dbReference type="AlphaFoldDB" id="A0A1J1HR84"/>
<dbReference type="CDD" id="cd04280">
    <property type="entry name" value="ZnMc_astacin_like"/>
    <property type="match status" value="1"/>
</dbReference>
<dbReference type="Pfam" id="PF01400">
    <property type="entry name" value="Astacin"/>
    <property type="match status" value="1"/>
</dbReference>
<dbReference type="EMBL" id="CVRI01000020">
    <property type="protein sequence ID" value="CRK90533.1"/>
    <property type="molecule type" value="Genomic_DNA"/>
</dbReference>
<evidence type="ECO:0000256" key="4">
    <source>
        <dbReference type="ARBA" id="ARBA00022833"/>
    </source>
</evidence>
<dbReference type="GO" id="GO:0004222">
    <property type="term" value="F:metalloendopeptidase activity"/>
    <property type="evidence" value="ECO:0007669"/>
    <property type="project" value="UniProtKB-UniRule"/>
</dbReference>
<dbReference type="PRINTS" id="PR00480">
    <property type="entry name" value="ASTACIN"/>
</dbReference>
<dbReference type="InterPro" id="IPR024079">
    <property type="entry name" value="MetalloPept_cat_dom_sf"/>
</dbReference>
<feature type="region of interest" description="Disordered" evidence="8">
    <location>
        <begin position="242"/>
        <end position="261"/>
    </location>
</feature>
<evidence type="ECO:0000256" key="7">
    <source>
        <dbReference type="RuleBase" id="RU361183"/>
    </source>
</evidence>
<dbReference type="InterPro" id="IPR001506">
    <property type="entry name" value="Peptidase_M12A"/>
</dbReference>
<feature type="domain" description="Peptidase M12A" evidence="9">
    <location>
        <begin position="68"/>
        <end position="271"/>
    </location>
</feature>
<evidence type="ECO:0000256" key="1">
    <source>
        <dbReference type="ARBA" id="ARBA00022670"/>
    </source>
</evidence>
<protein>
    <recommendedName>
        <fullName evidence="7">Metalloendopeptidase</fullName>
        <ecNumber evidence="7">3.4.24.-</ecNumber>
    </recommendedName>
</protein>
<sequence>MAKLRFVGFLFLVNFASCLYINTTSNGTETENASEESEANGEEIGGNFQGDMILSPSQIYSLFSMSRNGLIDERYRWPKNSDGIVEVAYKFEVGDFTLSEKETIRKAMDEIESVSCIKFVHSDDALMKIYDGMGCASAVGMQTDRQYVSLNSQYCIKSGKIIHELLHALGFYHMQNAYDRDDYIKINFDNIEKGFESNFARYRNSEVSYFDTGYDYGSVMHYSPYGFSKNGLKTIEPIKEAKDSDKAQQMGQREGMSDGDVKRLNNMYQCSSKINQNE</sequence>
<evidence type="ECO:0000256" key="5">
    <source>
        <dbReference type="ARBA" id="ARBA00023049"/>
    </source>
</evidence>
<dbReference type="PANTHER" id="PTHR10127:SF780">
    <property type="entry name" value="METALLOENDOPEPTIDASE"/>
    <property type="match status" value="1"/>
</dbReference>
<dbReference type="GO" id="GO:0006508">
    <property type="term" value="P:proteolysis"/>
    <property type="evidence" value="ECO:0007669"/>
    <property type="project" value="UniProtKB-KW"/>
</dbReference>
<keyword evidence="1 6" id="KW-0645">Protease</keyword>
<feature type="active site" evidence="6">
    <location>
        <position position="164"/>
    </location>
</feature>
<dbReference type="InterPro" id="IPR006026">
    <property type="entry name" value="Peptidase_Metallo"/>
</dbReference>
<keyword evidence="5 6" id="KW-0482">Metalloprotease</keyword>
<keyword evidence="4 6" id="KW-0862">Zinc</keyword>
<evidence type="ECO:0000313" key="10">
    <source>
        <dbReference type="EMBL" id="CRK90533.1"/>
    </source>
</evidence>
<keyword evidence="11" id="KW-1185">Reference proteome</keyword>
<evidence type="ECO:0000313" key="11">
    <source>
        <dbReference type="Proteomes" id="UP000183832"/>
    </source>
</evidence>
<gene>
    <name evidence="10" type="ORF">CLUMA_CG004237</name>
</gene>